<comment type="caution">
    <text evidence="1">The sequence shown here is derived from an EMBL/GenBank/DDBJ whole genome shotgun (WGS) entry which is preliminary data.</text>
</comment>
<dbReference type="Proteomes" id="UP000712600">
    <property type="component" value="Unassembled WGS sequence"/>
</dbReference>
<protein>
    <submittedName>
        <fullName evidence="1">Uncharacterized protein</fullName>
    </submittedName>
</protein>
<gene>
    <name evidence="1" type="ORF">F2Q69_00005214</name>
</gene>
<proteinExistence type="predicted"/>
<dbReference type="AlphaFoldDB" id="A0A8S9P4X6"/>
<evidence type="ECO:0000313" key="2">
    <source>
        <dbReference type="Proteomes" id="UP000712600"/>
    </source>
</evidence>
<organism evidence="1 2">
    <name type="scientific">Brassica cretica</name>
    <name type="common">Mustard</name>
    <dbReference type="NCBI Taxonomy" id="69181"/>
    <lineage>
        <taxon>Eukaryota</taxon>
        <taxon>Viridiplantae</taxon>
        <taxon>Streptophyta</taxon>
        <taxon>Embryophyta</taxon>
        <taxon>Tracheophyta</taxon>
        <taxon>Spermatophyta</taxon>
        <taxon>Magnoliopsida</taxon>
        <taxon>eudicotyledons</taxon>
        <taxon>Gunneridae</taxon>
        <taxon>Pentapetalae</taxon>
        <taxon>rosids</taxon>
        <taxon>malvids</taxon>
        <taxon>Brassicales</taxon>
        <taxon>Brassicaceae</taxon>
        <taxon>Brassiceae</taxon>
        <taxon>Brassica</taxon>
    </lineage>
</organism>
<sequence>MDRFRTDGGGILIDGLSTSAASTEMYSRGSASKELHPRAHLQLDLMAQATVSSSSVGSIHAHCSTSTHHAHCSILTCLPSVPSMCPLEQMTLTNYRATCSQGYMPIRTCSHYSPVLPRLRAH</sequence>
<evidence type="ECO:0000313" key="1">
    <source>
        <dbReference type="EMBL" id="KAF3511136.1"/>
    </source>
</evidence>
<reference evidence="1" key="1">
    <citation type="submission" date="2019-12" db="EMBL/GenBank/DDBJ databases">
        <title>Genome sequencing and annotation of Brassica cretica.</title>
        <authorList>
            <person name="Studholme D.J."/>
            <person name="Sarris P."/>
        </authorList>
    </citation>
    <scope>NUCLEOTIDE SEQUENCE</scope>
    <source>
        <strain evidence="1">PFS-109/04</strain>
        <tissue evidence="1">Leaf</tissue>
    </source>
</reference>
<accession>A0A8S9P4X6</accession>
<dbReference type="EMBL" id="QGKX02001521">
    <property type="protein sequence ID" value="KAF3511136.1"/>
    <property type="molecule type" value="Genomic_DNA"/>
</dbReference>
<name>A0A8S9P4X6_BRACR</name>